<reference evidence="1" key="2">
    <citation type="submission" date="2025-09" db="UniProtKB">
        <authorList>
            <consortium name="Ensembl"/>
        </authorList>
    </citation>
    <scope>IDENTIFICATION</scope>
</reference>
<proteinExistence type="predicted"/>
<organism evidence="1 2">
    <name type="scientific">Pseudonaja textilis</name>
    <name type="common">Eastern brown snake</name>
    <dbReference type="NCBI Taxonomy" id="8673"/>
    <lineage>
        <taxon>Eukaryota</taxon>
        <taxon>Metazoa</taxon>
        <taxon>Chordata</taxon>
        <taxon>Craniata</taxon>
        <taxon>Vertebrata</taxon>
        <taxon>Euteleostomi</taxon>
        <taxon>Lepidosauria</taxon>
        <taxon>Squamata</taxon>
        <taxon>Bifurcata</taxon>
        <taxon>Unidentata</taxon>
        <taxon>Episquamata</taxon>
        <taxon>Toxicofera</taxon>
        <taxon>Serpentes</taxon>
        <taxon>Colubroidea</taxon>
        <taxon>Elapidae</taxon>
        <taxon>Hydrophiinae</taxon>
        <taxon>Pseudonaja</taxon>
    </lineage>
</organism>
<evidence type="ECO:0000313" key="2">
    <source>
        <dbReference type="Proteomes" id="UP000472273"/>
    </source>
</evidence>
<dbReference type="Ensembl" id="ENSPTXT00000010807.1">
    <property type="protein sequence ID" value="ENSPTXP00000010457.1"/>
    <property type="gene ID" value="ENSPTXG00000007395.1"/>
</dbReference>
<dbReference type="GeneTree" id="ENSGT00990000213983"/>
<reference evidence="1" key="1">
    <citation type="submission" date="2025-08" db="UniProtKB">
        <authorList>
            <consortium name="Ensembl"/>
        </authorList>
    </citation>
    <scope>IDENTIFICATION</scope>
</reference>
<keyword evidence="2" id="KW-1185">Reference proteome</keyword>
<dbReference type="AlphaFoldDB" id="A0A670YFD4"/>
<name>A0A670YFD4_PSETE</name>
<evidence type="ECO:0000313" key="1">
    <source>
        <dbReference type="Ensembl" id="ENSPTXP00000010457.1"/>
    </source>
</evidence>
<protein>
    <submittedName>
        <fullName evidence="1">Uncharacterized protein</fullName>
    </submittedName>
</protein>
<dbReference type="OMA" id="LCAGKVC"/>
<dbReference type="Proteomes" id="UP000472273">
    <property type="component" value="Unplaced"/>
</dbReference>
<accession>A0A670YFD4</accession>
<sequence length="70" mass="8110">MSFEVWGVIVYEQEGVFIHYSSENDEDHDALQSGLLRVIEKITHQNVIIDWRPLDDSLDSSNILYAKKVC</sequence>